<dbReference type="EMBL" id="QOVM01000002">
    <property type="protein sequence ID" value="RXG23328.1"/>
    <property type="molecule type" value="Genomic_DNA"/>
</dbReference>
<organism evidence="2 3">
    <name type="scientific">Leeuwenhoekiella aequorea</name>
    <dbReference type="NCBI Taxonomy" id="283736"/>
    <lineage>
        <taxon>Bacteria</taxon>
        <taxon>Pseudomonadati</taxon>
        <taxon>Bacteroidota</taxon>
        <taxon>Flavobacteriia</taxon>
        <taxon>Flavobacteriales</taxon>
        <taxon>Flavobacteriaceae</taxon>
        <taxon>Leeuwenhoekiella</taxon>
    </lineage>
</organism>
<sequence>MSKTLEVAVVGVGPRGLAALEALFLAKEEYKSSVSIQVRLFEDFKFPGAGPIWNPDQVITNLSNVSERHLFSSLTGRKEIDYNGIYIPGFPSYAEWSQSETQINESKIDFFPPRATLGLYLYERFESIKRSLLLTGSLTHIKQKVVKVSPFENQCKIIDVKNCVYIVDEVVLTVGHQNTQLTNQLEKWKKHASENKSLKLFEDPYPVGALETSAIDTNSIIALRGFGLTMIDQLRALTIGFGGEFVEDFDSELRYIPSEKGPKKILVFSLDGLPPVPKPLTAEIDNWFKPTENEYKAFRNSLDTALKEKQNLKDAAFFIHALATLNSSVYRRLGDKARQDNSEKISLQTLSRDLIKNFQLSHILITDLTLPASEQMQLLVNMAVGNQEISLDYCLGQVWRYVLGVIYKDYTYLNVNEKILVEIVQLIEASKRYSYGPPVLSLQQLIAVHKAGVLDLNYVLDPKIKLHPDGWELYKNNKSCIADTLVNSVVDPPQLTAVTSKIITSLLANLHVSPVGHKLGLHTLKDGRLYRETGEIIEHIAFLGRLAKSSVIGVDDLIECFGKPVSRWASAIFDRMK</sequence>
<accession>A0A4Q0PA77</accession>
<protein>
    <submittedName>
        <fullName evidence="2">FAD-NAD(P)-binding protein</fullName>
    </submittedName>
</protein>
<dbReference type="Pfam" id="PF13454">
    <property type="entry name" value="NAD_binding_9"/>
    <property type="match status" value="1"/>
</dbReference>
<dbReference type="Proteomes" id="UP000289238">
    <property type="component" value="Unassembled WGS sequence"/>
</dbReference>
<reference evidence="2 3" key="1">
    <citation type="submission" date="2018-07" db="EMBL/GenBank/DDBJ databases">
        <title>Leeuwenhoekiella genomics.</title>
        <authorList>
            <person name="Tahon G."/>
            <person name="Willems A."/>
        </authorList>
    </citation>
    <scope>NUCLEOTIDE SEQUENCE [LARGE SCALE GENOMIC DNA]</scope>
    <source>
        <strain evidence="2 3">LMG 22550</strain>
    </source>
</reference>
<name>A0A4Q0PA77_9FLAO</name>
<dbReference type="AlphaFoldDB" id="A0A4Q0PA77"/>
<feature type="domain" description="FAD-dependent urate hydroxylase HpyO/Asp monooxygenase CreE-like FAD/NAD(P)-binding" evidence="1">
    <location>
        <begin position="8"/>
        <end position="177"/>
    </location>
</feature>
<evidence type="ECO:0000313" key="3">
    <source>
        <dbReference type="Proteomes" id="UP000289238"/>
    </source>
</evidence>
<keyword evidence="3" id="KW-1185">Reference proteome</keyword>
<evidence type="ECO:0000313" key="2">
    <source>
        <dbReference type="EMBL" id="RXG23328.1"/>
    </source>
</evidence>
<dbReference type="RefSeq" id="WP_128756866.1">
    <property type="nucleotide sequence ID" value="NZ_QOVM01000002.1"/>
</dbReference>
<dbReference type="InterPro" id="IPR052189">
    <property type="entry name" value="L-asp_N-monooxygenase_NS-form"/>
</dbReference>
<evidence type="ECO:0000259" key="1">
    <source>
        <dbReference type="Pfam" id="PF13454"/>
    </source>
</evidence>
<gene>
    <name evidence="2" type="ORF">DSM00_941</name>
</gene>
<dbReference type="PANTHER" id="PTHR40254">
    <property type="entry name" value="BLR0577 PROTEIN"/>
    <property type="match status" value="1"/>
</dbReference>
<comment type="caution">
    <text evidence="2">The sequence shown here is derived from an EMBL/GenBank/DDBJ whole genome shotgun (WGS) entry which is preliminary data.</text>
</comment>
<dbReference type="SUPFAM" id="SSF51905">
    <property type="entry name" value="FAD/NAD(P)-binding domain"/>
    <property type="match status" value="1"/>
</dbReference>
<dbReference type="InterPro" id="IPR036188">
    <property type="entry name" value="FAD/NAD-bd_sf"/>
</dbReference>
<dbReference type="OrthoDB" id="6309046at2"/>
<dbReference type="PANTHER" id="PTHR40254:SF1">
    <property type="entry name" value="BLR0577 PROTEIN"/>
    <property type="match status" value="1"/>
</dbReference>
<dbReference type="InterPro" id="IPR038732">
    <property type="entry name" value="HpyO/CreE_NAD-binding"/>
</dbReference>
<proteinExistence type="predicted"/>